<evidence type="ECO:0000313" key="4">
    <source>
        <dbReference type="Proteomes" id="UP000053831"/>
    </source>
</evidence>
<dbReference type="EMBL" id="LGSR01000008">
    <property type="protein sequence ID" value="KOS21540.1"/>
    <property type="molecule type" value="Genomic_DNA"/>
</dbReference>
<feature type="region of interest" description="Disordered" evidence="1">
    <location>
        <begin position="937"/>
        <end position="1000"/>
    </location>
</feature>
<dbReference type="Proteomes" id="UP000053831">
    <property type="component" value="Unassembled WGS sequence"/>
</dbReference>
<dbReference type="CDD" id="cd09917">
    <property type="entry name" value="F-box_SF"/>
    <property type="match status" value="1"/>
</dbReference>
<feature type="domain" description="F-box" evidence="2">
    <location>
        <begin position="81"/>
        <end position="127"/>
    </location>
</feature>
<keyword evidence="4" id="KW-1185">Reference proteome</keyword>
<dbReference type="InterPro" id="IPR036322">
    <property type="entry name" value="WD40_repeat_dom_sf"/>
</dbReference>
<feature type="compositionally biased region" description="Low complexity" evidence="1">
    <location>
        <begin position="937"/>
        <end position="950"/>
    </location>
</feature>
<dbReference type="InterPro" id="IPR003903">
    <property type="entry name" value="UIM_dom"/>
</dbReference>
<evidence type="ECO:0000256" key="1">
    <source>
        <dbReference type="SAM" id="MobiDB-lite"/>
    </source>
</evidence>
<dbReference type="PROSITE" id="PS50330">
    <property type="entry name" value="UIM"/>
    <property type="match status" value="2"/>
</dbReference>
<dbReference type="AlphaFoldDB" id="A0A0M8N7F5"/>
<feature type="region of interest" description="Disordered" evidence="1">
    <location>
        <begin position="1095"/>
        <end position="1125"/>
    </location>
</feature>
<feature type="region of interest" description="Disordered" evidence="1">
    <location>
        <begin position="1"/>
        <end position="27"/>
    </location>
</feature>
<dbReference type="Gene3D" id="2.130.10.10">
    <property type="entry name" value="YVTN repeat-like/Quinoprotein amine dehydrogenase"/>
    <property type="match status" value="1"/>
</dbReference>
<reference evidence="3 4" key="1">
    <citation type="submission" date="2015-07" db="EMBL/GenBank/DDBJ databases">
        <title>The genome of the fungus Escovopsis weberi, a specialized disease agent of ant agriculture.</title>
        <authorList>
            <person name="de Man T.J."/>
            <person name="Stajich J.E."/>
            <person name="Kubicek C.P."/>
            <person name="Chenthamara K."/>
            <person name="Atanasova L."/>
            <person name="Druzhinina I.S."/>
            <person name="Birnbaum S."/>
            <person name="Barribeau S.M."/>
            <person name="Teiling C."/>
            <person name="Suen G."/>
            <person name="Currie C."/>
            <person name="Gerardo N.M."/>
        </authorList>
    </citation>
    <scope>NUCLEOTIDE SEQUENCE [LARGE SCALE GENOMIC DNA]</scope>
</reference>
<dbReference type="SUPFAM" id="SSF50978">
    <property type="entry name" value="WD40 repeat-like"/>
    <property type="match status" value="1"/>
</dbReference>
<dbReference type="SUPFAM" id="SSF81383">
    <property type="entry name" value="F-box domain"/>
    <property type="match status" value="1"/>
</dbReference>
<dbReference type="PROSITE" id="PS50181">
    <property type="entry name" value="FBOX"/>
    <property type="match status" value="1"/>
</dbReference>
<dbReference type="Gene3D" id="1.20.1280.50">
    <property type="match status" value="1"/>
</dbReference>
<protein>
    <submittedName>
        <fullName evidence="3">F-box/WD repeat-containing protein pof10</fullName>
    </submittedName>
</protein>
<proteinExistence type="predicted"/>
<evidence type="ECO:0000259" key="2">
    <source>
        <dbReference type="PROSITE" id="PS50181"/>
    </source>
</evidence>
<organism evidence="3 4">
    <name type="scientific">Escovopsis weberi</name>
    <dbReference type="NCBI Taxonomy" id="150374"/>
    <lineage>
        <taxon>Eukaryota</taxon>
        <taxon>Fungi</taxon>
        <taxon>Dikarya</taxon>
        <taxon>Ascomycota</taxon>
        <taxon>Pezizomycotina</taxon>
        <taxon>Sordariomycetes</taxon>
        <taxon>Hypocreomycetidae</taxon>
        <taxon>Hypocreales</taxon>
        <taxon>Hypocreaceae</taxon>
        <taxon>Escovopsis</taxon>
    </lineage>
</organism>
<dbReference type="InterPro" id="IPR036047">
    <property type="entry name" value="F-box-like_dom_sf"/>
</dbReference>
<name>A0A0M8N7F5_ESCWE</name>
<feature type="compositionally biased region" description="Polar residues" evidence="1">
    <location>
        <begin position="142"/>
        <end position="160"/>
    </location>
</feature>
<dbReference type="Pfam" id="PF12937">
    <property type="entry name" value="F-box-like"/>
    <property type="match status" value="1"/>
</dbReference>
<comment type="caution">
    <text evidence="3">The sequence shown here is derived from an EMBL/GenBank/DDBJ whole genome shotgun (WGS) entry which is preliminary data.</text>
</comment>
<dbReference type="SMART" id="SM00726">
    <property type="entry name" value="UIM"/>
    <property type="match status" value="2"/>
</dbReference>
<gene>
    <name evidence="3" type="ORF">ESCO_005166</name>
</gene>
<feature type="compositionally biased region" description="Basic residues" evidence="1">
    <location>
        <begin position="584"/>
        <end position="593"/>
    </location>
</feature>
<accession>A0A0M8N7F5</accession>
<dbReference type="InterPro" id="IPR001810">
    <property type="entry name" value="F-box_dom"/>
</dbReference>
<feature type="region of interest" description="Disordered" evidence="1">
    <location>
        <begin position="584"/>
        <end position="603"/>
    </location>
</feature>
<dbReference type="STRING" id="150374.A0A0M8N7F5"/>
<feature type="region of interest" description="Disordered" evidence="1">
    <location>
        <begin position="138"/>
        <end position="165"/>
    </location>
</feature>
<evidence type="ECO:0000313" key="3">
    <source>
        <dbReference type="EMBL" id="KOS21540.1"/>
    </source>
</evidence>
<dbReference type="OrthoDB" id="2095648at2759"/>
<feature type="region of interest" description="Disordered" evidence="1">
    <location>
        <begin position="621"/>
        <end position="645"/>
    </location>
</feature>
<dbReference type="InterPro" id="IPR015943">
    <property type="entry name" value="WD40/YVTN_repeat-like_dom_sf"/>
</dbReference>
<dbReference type="SMART" id="SM00256">
    <property type="entry name" value="FBOX"/>
    <property type="match status" value="1"/>
</dbReference>
<sequence length="1125" mass="121666">MRAGGPAGESVRPPDGAPRGSGEGVDADVLDERLRGLRNRGLDLDVGHPPAFPGQRIFEYENALALQTPSEAILCELPSGGVQLSDLPNEILTHIFSHLPPDCHSSVALVSRRFSALISTHHAWRMAFMRHFPGHTALASRTPGSGSESGGQHASPSSHSVRSETRYFPRLMPNATWRSEYLLRTRYLRSLARGKPGIALRAGHSGRLRPGKKSDAVLTFDSHLPWRVTSIDAAFSNGGRPPRVIQGCGELGNATIADPTTGKIEKWDQEWHTSRRLADVEPGLVPYGLGHGPAVVPNVVDVSQHYGLLAGEGFLWGAAYFHNANETSGRYLNDESVMAEDNPAIPLIPRRLEAICSVWIAKSPAVVSTTNLMCGMLTGSSLGIITAYSLRNGTAGSKQTSGEVTARWAVSPGVPIISLKVDGGYCETRKSAKRVWAVALNTLGEVYYLTEVPSGKIVLTESRAAMLSAWHAGRTVCWHLLEDTRRAVRAGVEEDDLLLQHHLSWGSLEQQALDRERLLADVQVINTFLRASPAQFRKVFHGWDMRRRLEVDFAGDDGKGAGESVFVADCGLAEGLPACIRRYTRSSSPRRKQPGLPLPLPLTAPPTPSLFGLATEGVAARAPQATVEPQSPRSPPPTPKSPAMSAGLHDWVSQVLELKHSEHCVISAFALDNSSPSLLTLAEEASLAHGAYNASRSAPPSADATVRDIPGRRARFLVAGTCDGVVLTWNARDEVGKGRLQPIGIIKTESPAVTCVAASALYVVHGGNDGLVQAWDPLSSTPGPVRTICAKAYGRAPRHMVRANERFQETDLAAVGCIHLDPTPTFLQGIVSFGCTLRSWSYSSAGRLARHRKPHTHRSEPDAHLVSRRQAGLFSEHIATERAELHREEELRAHERTYLLKRFGALGDLTEEEALVYAQMISEEAFLAEKQRRASDAAAPDASTEDTASTWCSDTGSEAKCTPDLSIAGPSTSEARAHAQAPQSTARGAHEDEDEEGVYEQQIQQAIRLSLIESGHEPAPDLETSFSTEVEYTVKYKGKAHRKHPETGGEPSYRFDKYHHSAAAGASNEDEDLMLALSLSMQDQLHTRAEDMEYGVQEGGEEFPSLPGDGAGNSSGKGKGKAVQR</sequence>